<keyword evidence="1" id="KW-0472">Membrane</keyword>
<dbReference type="OrthoDB" id="202152at2157"/>
<proteinExistence type="predicted"/>
<keyword evidence="1" id="KW-1133">Transmembrane helix</keyword>
<organism evidence="2 3">
    <name type="scientific">Natrinema versiforme</name>
    <dbReference type="NCBI Taxonomy" id="88724"/>
    <lineage>
        <taxon>Archaea</taxon>
        <taxon>Methanobacteriati</taxon>
        <taxon>Methanobacteriota</taxon>
        <taxon>Stenosarchaea group</taxon>
        <taxon>Halobacteria</taxon>
        <taxon>Halobacteriales</taxon>
        <taxon>Natrialbaceae</taxon>
        <taxon>Natrinema</taxon>
    </lineage>
</organism>
<name>A0A4P8WMV9_9EURY</name>
<evidence type="ECO:0000313" key="2">
    <source>
        <dbReference type="EMBL" id="QCS43341.1"/>
    </source>
</evidence>
<protein>
    <recommendedName>
        <fullName evidence="4">DUF3784 domain-containing protein</fullName>
    </recommendedName>
</protein>
<dbReference type="EMBL" id="CP040330">
    <property type="protein sequence ID" value="QCS43341.1"/>
    <property type="molecule type" value="Genomic_DNA"/>
</dbReference>
<keyword evidence="1" id="KW-0812">Transmembrane</keyword>
<gene>
    <name evidence="2" type="ORF">FEJ81_13625</name>
</gene>
<evidence type="ECO:0000313" key="3">
    <source>
        <dbReference type="Proteomes" id="UP000302218"/>
    </source>
</evidence>
<sequence>MVDPNLVSGFVWILCGLAILGLGSLIAFRGRVDLHANYDESVDPAHVARWAGGTALLMGVLVVAYGVREMRSGFDPRFLAGLIVTLLVLRFLSNLFAGGFGARE</sequence>
<feature type="transmembrane region" description="Helical" evidence="1">
    <location>
        <begin position="48"/>
        <end position="67"/>
    </location>
</feature>
<accession>A0A4P8WMV9</accession>
<dbReference type="KEGG" id="nvr:FEJ81_13625"/>
<feature type="transmembrane region" description="Helical" evidence="1">
    <location>
        <begin position="7"/>
        <end position="28"/>
    </location>
</feature>
<dbReference type="AlphaFoldDB" id="A0A4P8WMV9"/>
<reference evidence="3" key="1">
    <citation type="submission" date="2019-05" db="EMBL/GenBank/DDBJ databases">
        <title>Genome sequence and methylation pattern of the halophilic Archaeon Natrinema versiforme BOL5-4.</title>
        <authorList>
            <person name="DasSarma P."/>
            <person name="Anton B.P."/>
            <person name="DasSarma S.L."/>
            <person name="Martinez F.L."/>
            <person name="Guzman D."/>
            <person name="Roberts R.J."/>
            <person name="DasSarma S."/>
        </authorList>
    </citation>
    <scope>NUCLEOTIDE SEQUENCE [LARGE SCALE GENOMIC DNA]</scope>
    <source>
        <strain evidence="3">BOL5-4</strain>
    </source>
</reference>
<dbReference type="Proteomes" id="UP000302218">
    <property type="component" value="Chromosome"/>
</dbReference>
<evidence type="ECO:0000256" key="1">
    <source>
        <dbReference type="SAM" id="Phobius"/>
    </source>
</evidence>
<dbReference type="RefSeq" id="WP_138245803.1">
    <property type="nucleotide sequence ID" value="NZ_CP040330.1"/>
</dbReference>
<feature type="transmembrane region" description="Helical" evidence="1">
    <location>
        <begin position="79"/>
        <end position="102"/>
    </location>
</feature>
<evidence type="ECO:0008006" key="4">
    <source>
        <dbReference type="Google" id="ProtNLM"/>
    </source>
</evidence>
<dbReference type="GeneID" id="40266332"/>